<accession>X0TN70</accession>
<dbReference type="AlphaFoldDB" id="X0TN70"/>
<gene>
    <name evidence="1" type="ORF">S01H1_11207</name>
</gene>
<organism evidence="1">
    <name type="scientific">marine sediment metagenome</name>
    <dbReference type="NCBI Taxonomy" id="412755"/>
    <lineage>
        <taxon>unclassified sequences</taxon>
        <taxon>metagenomes</taxon>
        <taxon>ecological metagenomes</taxon>
    </lineage>
</organism>
<protein>
    <submittedName>
        <fullName evidence="1">Uncharacterized protein</fullName>
    </submittedName>
</protein>
<reference evidence="1" key="1">
    <citation type="journal article" date="2014" name="Front. Microbiol.">
        <title>High frequency of phylogenetically diverse reductive dehalogenase-homologous genes in deep subseafloor sedimentary metagenomes.</title>
        <authorList>
            <person name="Kawai M."/>
            <person name="Futagami T."/>
            <person name="Toyoda A."/>
            <person name="Takaki Y."/>
            <person name="Nishi S."/>
            <person name="Hori S."/>
            <person name="Arai W."/>
            <person name="Tsubouchi T."/>
            <person name="Morono Y."/>
            <person name="Uchiyama I."/>
            <person name="Ito T."/>
            <person name="Fujiyama A."/>
            <person name="Inagaki F."/>
            <person name="Takami H."/>
        </authorList>
    </citation>
    <scope>NUCLEOTIDE SEQUENCE</scope>
    <source>
        <strain evidence="1">Expedition CK06-06</strain>
    </source>
</reference>
<name>X0TN70_9ZZZZ</name>
<dbReference type="EMBL" id="BARS01005711">
    <property type="protein sequence ID" value="GAF77540.1"/>
    <property type="molecule type" value="Genomic_DNA"/>
</dbReference>
<proteinExistence type="predicted"/>
<sequence length="431" mass="48515">QLKLGEHVWFLPLEEHTVGCLIKDPEWDRWCSGTERACWIVDSFDEGELLQPNIWTEIKRLIKDADEAARDRLTLIIFVRETEAPEGLIKFLTQFYGQNFIDVELMPLDIKNARRMIAQKDFDATLAAIRTHSLQGVCCIPAALEYISRHTDATGLTEAGVWEGVLKELLREKGKSAARKLVPRQEIDCQFKAAARMAVILTFSELSGLAEEGATSNAPSVAELFKADPFLREPRLQAARDAIKTAMFIGGRFAQKNIREWMCAFGLRDVSLSRLKPLITDQDGNLTRRHWGVISLLHKTTKDKKEIREWLCEKNGGVVPQSDLSTLTLAEATEIVDRLERIANTTEWNVGLWGERGLKNLRVGGIGDLLAERLVDTSRSVTKRDLLVQIAIETESREVLSVAKTLVADTSENENLRRSALGLLLKGEFRP</sequence>
<evidence type="ECO:0000313" key="1">
    <source>
        <dbReference type="EMBL" id="GAF77540.1"/>
    </source>
</evidence>
<feature type="non-terminal residue" evidence="1">
    <location>
        <position position="1"/>
    </location>
</feature>
<feature type="non-terminal residue" evidence="1">
    <location>
        <position position="431"/>
    </location>
</feature>
<comment type="caution">
    <text evidence="1">The sequence shown here is derived from an EMBL/GenBank/DDBJ whole genome shotgun (WGS) entry which is preliminary data.</text>
</comment>